<evidence type="ECO:0000256" key="11">
    <source>
        <dbReference type="RuleBase" id="RU363047"/>
    </source>
</evidence>
<dbReference type="PRINTS" id="PR00245">
    <property type="entry name" value="OLFACTORYR"/>
</dbReference>
<dbReference type="PRINTS" id="PR00237">
    <property type="entry name" value="GPCRRHODOPSN"/>
</dbReference>
<keyword evidence="3 10" id="KW-0812">Transmembrane</keyword>
<evidence type="ECO:0000259" key="12">
    <source>
        <dbReference type="PROSITE" id="PS50262"/>
    </source>
</evidence>
<dbReference type="Proteomes" id="UP000694871">
    <property type="component" value="Unplaced"/>
</dbReference>
<keyword evidence="8 10" id="KW-0675">Receptor</keyword>
<dbReference type="PROSITE" id="PS00237">
    <property type="entry name" value="G_PROTEIN_RECEP_F1_1"/>
    <property type="match status" value="1"/>
</dbReference>
<name>A0ABM1JVH1_GEKJA</name>
<keyword evidence="7 11" id="KW-0472">Membrane</keyword>
<dbReference type="GeneID" id="107109359"/>
<keyword evidence="4 11" id="KW-0552">Olfaction</keyword>
<comment type="subcellular location">
    <subcellularLocation>
        <location evidence="1 11">Cell membrane</location>
        <topology evidence="1 11">Multi-pass membrane protein</topology>
    </subcellularLocation>
</comment>
<feature type="transmembrane region" description="Helical" evidence="11">
    <location>
        <begin position="78"/>
        <end position="99"/>
    </location>
</feature>
<accession>A0ABM1JVH1</accession>
<keyword evidence="11" id="KW-0716">Sensory transduction</keyword>
<comment type="similarity">
    <text evidence="10">Belongs to the G-protein coupled receptor 1 family.</text>
</comment>
<dbReference type="SUPFAM" id="SSF81321">
    <property type="entry name" value="Family A G protein-coupled receptor-like"/>
    <property type="match status" value="1"/>
</dbReference>
<proteinExistence type="inferred from homology"/>
<evidence type="ECO:0000256" key="6">
    <source>
        <dbReference type="ARBA" id="ARBA00023040"/>
    </source>
</evidence>
<evidence type="ECO:0000313" key="14">
    <source>
        <dbReference type="RefSeq" id="XP_015265458.1"/>
    </source>
</evidence>
<evidence type="ECO:0000256" key="10">
    <source>
        <dbReference type="RuleBase" id="RU000688"/>
    </source>
</evidence>
<evidence type="ECO:0000256" key="4">
    <source>
        <dbReference type="ARBA" id="ARBA00022725"/>
    </source>
</evidence>
<evidence type="ECO:0000256" key="8">
    <source>
        <dbReference type="ARBA" id="ARBA00023170"/>
    </source>
</evidence>
<evidence type="ECO:0000313" key="13">
    <source>
        <dbReference type="Proteomes" id="UP000694871"/>
    </source>
</evidence>
<evidence type="ECO:0000256" key="7">
    <source>
        <dbReference type="ARBA" id="ARBA00023136"/>
    </source>
</evidence>
<evidence type="ECO:0000256" key="5">
    <source>
        <dbReference type="ARBA" id="ARBA00022989"/>
    </source>
</evidence>
<feature type="domain" description="G-protein coupled receptors family 1 profile" evidence="12">
    <location>
        <begin position="62"/>
        <end position="311"/>
    </location>
</feature>
<dbReference type="PROSITE" id="PS50262">
    <property type="entry name" value="G_PROTEIN_RECEP_F1_2"/>
    <property type="match status" value="1"/>
</dbReference>
<keyword evidence="6 10" id="KW-0297">G-protein coupled receptor</keyword>
<dbReference type="InterPro" id="IPR000276">
    <property type="entry name" value="GPCR_Rhodpsn"/>
</dbReference>
<evidence type="ECO:0000256" key="3">
    <source>
        <dbReference type="ARBA" id="ARBA00022692"/>
    </source>
</evidence>
<keyword evidence="9 10" id="KW-0807">Transducer</keyword>
<keyword evidence="5 11" id="KW-1133">Transmembrane helix</keyword>
<dbReference type="RefSeq" id="XP_015265458.1">
    <property type="nucleotide sequence ID" value="XM_015409972.1"/>
</dbReference>
<evidence type="ECO:0000256" key="2">
    <source>
        <dbReference type="ARBA" id="ARBA00022475"/>
    </source>
</evidence>
<dbReference type="InterPro" id="IPR000725">
    <property type="entry name" value="Olfact_rcpt"/>
</dbReference>
<dbReference type="InterPro" id="IPR050516">
    <property type="entry name" value="Olfactory_GPCR"/>
</dbReference>
<feature type="transmembrane region" description="Helical" evidence="11">
    <location>
        <begin position="119"/>
        <end position="141"/>
    </location>
</feature>
<feature type="transmembrane region" description="Helical" evidence="11">
    <location>
        <begin position="294"/>
        <end position="313"/>
    </location>
</feature>
<dbReference type="InterPro" id="IPR017452">
    <property type="entry name" value="GPCR_Rhodpsn_7TM"/>
</dbReference>
<keyword evidence="13" id="KW-1185">Reference proteome</keyword>
<gene>
    <name evidence="14" type="primary">LOC107109359</name>
</gene>
<dbReference type="PANTHER" id="PTHR26452">
    <property type="entry name" value="OLFACTORY RECEPTOR"/>
    <property type="match status" value="1"/>
</dbReference>
<reference evidence="14" key="1">
    <citation type="submission" date="2025-08" db="UniProtKB">
        <authorList>
            <consortium name="RefSeq"/>
        </authorList>
    </citation>
    <scope>IDENTIFICATION</scope>
</reference>
<dbReference type="Gene3D" id="1.20.1070.10">
    <property type="entry name" value="Rhodopsin 7-helix transmembrane proteins"/>
    <property type="match status" value="1"/>
</dbReference>
<organism evidence="13 14">
    <name type="scientific">Gekko japonicus</name>
    <name type="common">Schlegel's Japanese gecko</name>
    <dbReference type="NCBI Taxonomy" id="146911"/>
    <lineage>
        <taxon>Eukaryota</taxon>
        <taxon>Metazoa</taxon>
        <taxon>Chordata</taxon>
        <taxon>Craniata</taxon>
        <taxon>Vertebrata</taxon>
        <taxon>Euteleostomi</taxon>
        <taxon>Lepidosauria</taxon>
        <taxon>Squamata</taxon>
        <taxon>Bifurcata</taxon>
        <taxon>Gekkota</taxon>
        <taxon>Gekkonidae</taxon>
        <taxon>Gekkoninae</taxon>
        <taxon>Gekko</taxon>
    </lineage>
</organism>
<protein>
    <recommendedName>
        <fullName evidence="11">Olfactory receptor</fullName>
    </recommendedName>
</protein>
<evidence type="ECO:0000256" key="9">
    <source>
        <dbReference type="ARBA" id="ARBA00023224"/>
    </source>
</evidence>
<evidence type="ECO:0000256" key="1">
    <source>
        <dbReference type="ARBA" id="ARBA00004651"/>
    </source>
</evidence>
<feature type="transmembrane region" description="Helical" evidence="11">
    <location>
        <begin position="219"/>
        <end position="247"/>
    </location>
</feature>
<feature type="transmembrane region" description="Helical" evidence="11">
    <location>
        <begin position="46"/>
        <end position="71"/>
    </location>
</feature>
<keyword evidence="2 11" id="KW-1003">Cell membrane</keyword>
<dbReference type="CDD" id="cd15911">
    <property type="entry name" value="7tmA_OR11A-like"/>
    <property type="match status" value="1"/>
</dbReference>
<dbReference type="Pfam" id="PF13853">
    <property type="entry name" value="7tm_4"/>
    <property type="match status" value="1"/>
</dbReference>
<feature type="transmembrane region" description="Helical" evidence="11">
    <location>
        <begin position="259"/>
        <end position="282"/>
    </location>
</feature>
<sequence>MAKHLHYLLGTAYTPAPPQKVNFLINQTVITEFILLGFGDHPELQILFFLLFLVIYIITIIGNLLIVVLVMTDRQLHIPMYFFLGNLSCLEICYTSTILPRMLVSFLTGNKAISLPGCFIQLYLFGFLVTAETCLLSVMSYDRYLAICKPFQYQFRMNNKVCITLAAGSWISGCFSVSVVVVWLSQLTYCGINEIDHFFCDFVPLSKLACSDISLVMEVAFVLCSVFTFPPFLLTITSYICIISVILRIPSITGRQKAFSTCSSHLLVVTIFYGTLMIVYLLPEGPLLMGSSKVFSFFYTVMTPMINPLIYSLRNKEVKEALKKWTQKFWSPVGF</sequence>
<feature type="transmembrane region" description="Helical" evidence="11">
    <location>
        <begin position="161"/>
        <end position="184"/>
    </location>
</feature>